<dbReference type="InterPro" id="IPR005225">
    <property type="entry name" value="Small_GTP-bd"/>
</dbReference>
<comment type="caution">
    <text evidence="2">The sequence shown here is derived from an EMBL/GenBank/DDBJ whole genome shotgun (WGS) entry which is preliminary data.</text>
</comment>
<gene>
    <name evidence="2" type="ORF">DPR02_22545</name>
</gene>
<reference evidence="2 3" key="1">
    <citation type="submission" date="2018-06" db="EMBL/GenBank/DDBJ databases">
        <title>Towards the identification of Burkholderia cepacia strain which caused fatal septicemia.</title>
        <authorList>
            <person name="Bui L.A.T."/>
            <person name="Zakharova I.B."/>
            <person name="Shpak I.M."/>
            <person name="Teteryatnikova N."/>
            <person name="Ustinov D.V."/>
            <person name="Kuzyutina Y.A."/>
            <person name="Nguyen H.N."/>
            <person name="Antonov A.S."/>
            <person name="Avdyusheva E.F."/>
            <person name="Victorov D.V."/>
        </authorList>
    </citation>
    <scope>NUCLEOTIDE SEQUENCE [LARGE SCALE GENOMIC DNA]</scope>
    <source>
        <strain evidence="2 3">PT02</strain>
    </source>
</reference>
<dbReference type="SUPFAM" id="SSF52540">
    <property type="entry name" value="P-loop containing nucleoside triphosphate hydrolases"/>
    <property type="match status" value="1"/>
</dbReference>
<feature type="domain" description="G" evidence="1">
    <location>
        <begin position="32"/>
        <end position="119"/>
    </location>
</feature>
<dbReference type="AlphaFoldDB" id="A0AAQ0FEP4"/>
<dbReference type="InterPro" id="IPR027417">
    <property type="entry name" value="P-loop_NTPase"/>
</dbReference>
<dbReference type="GO" id="GO:0002098">
    <property type="term" value="P:tRNA wobble uridine modification"/>
    <property type="evidence" value="ECO:0007669"/>
    <property type="project" value="TreeGrafter"/>
</dbReference>
<evidence type="ECO:0000313" key="2">
    <source>
        <dbReference type="EMBL" id="RAQ05958.1"/>
    </source>
</evidence>
<accession>A0AAQ0FEP4</accession>
<dbReference type="Pfam" id="PF01926">
    <property type="entry name" value="MMR_HSR1"/>
    <property type="match status" value="1"/>
</dbReference>
<protein>
    <recommendedName>
        <fullName evidence="1">G domain-containing protein</fullName>
    </recommendedName>
</protein>
<dbReference type="PANTHER" id="PTHR42714:SF6">
    <property type="entry name" value="TRANSLATION INITIATION FACTOR IF-2"/>
    <property type="match status" value="1"/>
</dbReference>
<dbReference type="Gene3D" id="3.40.50.300">
    <property type="entry name" value="P-loop containing nucleotide triphosphate hydrolases"/>
    <property type="match status" value="1"/>
</dbReference>
<sequence>MNLTAIRAYFPGRDAEISRLEQLADADRSPVVTVLGKFNHGKSSLLNELIGVSVFAVSDARQTTQLDALEQDGVRWLDAPGLDADVMSEDDRLALRGTWEVADIRLFVHSVREGELDGSEQALVTDLAADTMHSGRAALVVLTQIDQVDEATLADVERIVRDQVGALEVFPVSATRYKRGREDGKHLMIEKSGMRALKSRITQVAAHVHAARAGELLTCCNVLRGHLAIADAALRDRLAMLKLDRNQMIAEFKREFWRLEADVYKKFSEV</sequence>
<dbReference type="InterPro" id="IPR006073">
    <property type="entry name" value="GTP-bd"/>
</dbReference>
<dbReference type="NCBIfam" id="TIGR00231">
    <property type="entry name" value="small_GTP"/>
    <property type="match status" value="1"/>
</dbReference>
<proteinExistence type="predicted"/>
<dbReference type="Proteomes" id="UP000248899">
    <property type="component" value="Unassembled WGS sequence"/>
</dbReference>
<dbReference type="GO" id="GO:0030488">
    <property type="term" value="P:tRNA methylation"/>
    <property type="evidence" value="ECO:0007669"/>
    <property type="project" value="TreeGrafter"/>
</dbReference>
<name>A0AAQ0FEP4_BURCE</name>
<dbReference type="GO" id="GO:0005737">
    <property type="term" value="C:cytoplasm"/>
    <property type="evidence" value="ECO:0007669"/>
    <property type="project" value="TreeGrafter"/>
</dbReference>
<evidence type="ECO:0000259" key="1">
    <source>
        <dbReference type="Pfam" id="PF01926"/>
    </source>
</evidence>
<dbReference type="PANTHER" id="PTHR42714">
    <property type="entry name" value="TRNA MODIFICATION GTPASE GTPBP3"/>
    <property type="match status" value="1"/>
</dbReference>
<evidence type="ECO:0000313" key="3">
    <source>
        <dbReference type="Proteomes" id="UP000248899"/>
    </source>
</evidence>
<organism evidence="2 3">
    <name type="scientific">Burkholderia cepacia</name>
    <name type="common">Pseudomonas cepacia</name>
    <dbReference type="NCBI Taxonomy" id="292"/>
    <lineage>
        <taxon>Bacteria</taxon>
        <taxon>Pseudomonadati</taxon>
        <taxon>Pseudomonadota</taxon>
        <taxon>Betaproteobacteria</taxon>
        <taxon>Burkholderiales</taxon>
        <taxon>Burkholderiaceae</taxon>
        <taxon>Burkholderia</taxon>
        <taxon>Burkholderia cepacia complex</taxon>
    </lineage>
</organism>
<dbReference type="EMBL" id="QLUZ01000014">
    <property type="protein sequence ID" value="RAQ05958.1"/>
    <property type="molecule type" value="Genomic_DNA"/>
</dbReference>
<dbReference type="RefSeq" id="WP_111941165.1">
    <property type="nucleotide sequence ID" value="NZ_CP158566.1"/>
</dbReference>
<dbReference type="GO" id="GO:0005525">
    <property type="term" value="F:GTP binding"/>
    <property type="evidence" value="ECO:0007669"/>
    <property type="project" value="InterPro"/>
</dbReference>